<accession>A0A173LIB3</accession>
<dbReference type="KEGG" id="dtm:BJL86_0216"/>
<organism evidence="1 2">
    <name type="scientific">Dietzia timorensis</name>
    <dbReference type="NCBI Taxonomy" id="499555"/>
    <lineage>
        <taxon>Bacteria</taxon>
        <taxon>Bacillati</taxon>
        <taxon>Actinomycetota</taxon>
        <taxon>Actinomycetes</taxon>
        <taxon>Mycobacteriales</taxon>
        <taxon>Dietziaceae</taxon>
        <taxon>Dietzia</taxon>
    </lineage>
</organism>
<dbReference type="RefSeq" id="WP_075844760.1">
    <property type="nucleotide sequence ID" value="NZ_CP015961.1"/>
</dbReference>
<dbReference type="EMBL" id="CP015961">
    <property type="protein sequence ID" value="ANI91027.1"/>
    <property type="molecule type" value="Genomic_DNA"/>
</dbReference>
<sequence length="116" mass="13271">MGIRVSEERFEELVGDGLDLIPDDLWRAMNNVVVLIEPRNEEEPTILGLYEGVALTERDTTYSGYLPDRIFIYRDALCDVCDSEEQLAHEVTVTVIHEVAHHFGIDDETLHERGWG</sequence>
<dbReference type="Proteomes" id="UP000186104">
    <property type="component" value="Chromosome"/>
</dbReference>
<evidence type="ECO:0000313" key="1">
    <source>
        <dbReference type="EMBL" id="ANI91027.1"/>
    </source>
</evidence>
<dbReference type="SUPFAM" id="SSF55486">
    <property type="entry name" value="Metalloproteases ('zincins'), catalytic domain"/>
    <property type="match status" value="1"/>
</dbReference>
<dbReference type="Pfam" id="PF06262">
    <property type="entry name" value="Zincin_1"/>
    <property type="match status" value="1"/>
</dbReference>
<evidence type="ECO:0000313" key="2">
    <source>
        <dbReference type="Proteomes" id="UP000186104"/>
    </source>
</evidence>
<dbReference type="CDD" id="cd12952">
    <property type="entry name" value="MMP_ACEL2062"/>
    <property type="match status" value="1"/>
</dbReference>
<protein>
    <recommendedName>
        <fullName evidence="3">Metallopeptidase family protein</fullName>
    </recommendedName>
</protein>
<proteinExistence type="predicted"/>
<reference evidence="1 2" key="1">
    <citation type="submission" date="2016-06" db="EMBL/GenBank/DDBJ databases">
        <title>Complete genome sequence of a saline-alkali tolerant type strain Dietzia timorensis ID05-A0528T.</title>
        <authorList>
            <person name="Wu X."/>
        </authorList>
    </citation>
    <scope>NUCLEOTIDE SEQUENCE [LARGE SCALE GENOMIC DNA]</scope>
    <source>
        <strain evidence="1 2">ID05-A0528</strain>
    </source>
</reference>
<dbReference type="STRING" id="499555.BJL86_0216"/>
<dbReference type="InterPro" id="IPR010428">
    <property type="entry name" value="Zincin_1"/>
</dbReference>
<keyword evidence="2" id="KW-1185">Reference proteome</keyword>
<dbReference type="Gene3D" id="3.30.2010.20">
    <property type="match status" value="1"/>
</dbReference>
<dbReference type="AlphaFoldDB" id="A0A173LIB3"/>
<gene>
    <name evidence="1" type="ORF">BJL86_0216</name>
</gene>
<dbReference type="InterPro" id="IPR038555">
    <property type="entry name" value="Zincin_1_sf"/>
</dbReference>
<name>A0A173LIB3_9ACTN</name>
<evidence type="ECO:0008006" key="3">
    <source>
        <dbReference type="Google" id="ProtNLM"/>
    </source>
</evidence>
<dbReference type="OrthoDB" id="9806895at2"/>